<protein>
    <submittedName>
        <fullName evidence="1">Uncharacterized protein</fullName>
    </submittedName>
</protein>
<evidence type="ECO:0000313" key="1">
    <source>
        <dbReference type="EMBL" id="SFV60175.1"/>
    </source>
</evidence>
<dbReference type="InterPro" id="IPR035923">
    <property type="entry name" value="TT1751-like_sf"/>
</dbReference>
<dbReference type="SUPFAM" id="SSF103247">
    <property type="entry name" value="TT1751-like"/>
    <property type="match status" value="1"/>
</dbReference>
<dbReference type="InterPro" id="IPR005180">
    <property type="entry name" value="DUF302"/>
</dbReference>
<dbReference type="Gene3D" id="3.30.310.70">
    <property type="entry name" value="TT1751-like domain"/>
    <property type="match status" value="1"/>
</dbReference>
<accession>A0A1W1C352</accession>
<reference evidence="1" key="1">
    <citation type="submission" date="2016-10" db="EMBL/GenBank/DDBJ databases">
        <authorList>
            <person name="de Groot N.N."/>
        </authorList>
    </citation>
    <scope>NUCLEOTIDE SEQUENCE</scope>
</reference>
<gene>
    <name evidence="1" type="ORF">MNB_SV-10-66</name>
</gene>
<dbReference type="CDD" id="cd14797">
    <property type="entry name" value="DUF302"/>
    <property type="match status" value="1"/>
</dbReference>
<dbReference type="AlphaFoldDB" id="A0A1W1C352"/>
<organism evidence="1">
    <name type="scientific">hydrothermal vent metagenome</name>
    <dbReference type="NCBI Taxonomy" id="652676"/>
    <lineage>
        <taxon>unclassified sequences</taxon>
        <taxon>metagenomes</taxon>
        <taxon>ecological metagenomes</taxon>
    </lineage>
</organism>
<proteinExistence type="predicted"/>
<dbReference type="EMBL" id="FPHL01000021">
    <property type="protein sequence ID" value="SFV60175.1"/>
    <property type="molecule type" value="Genomic_DNA"/>
</dbReference>
<sequence>MIKTILAFIGTLALVAAITMFVMFGGMISKVSTLDSGAMPAYMKMFNTVLETGNAAEAMVLEYKVDKEVTNDEVAESVKALTENHNMRLTGDVKMFTKEDAKPDEVKHARIFSLCSLFIAKKFLNFSHYYGGFMPCRIMLIEMGSGDRFLYTMDLTLMIHGGRTLPPEMLKMAQTVQTAMEDISARSAKGDF</sequence>
<name>A0A1W1C352_9ZZZZ</name>